<evidence type="ECO:0000313" key="3">
    <source>
        <dbReference type="EMBL" id="OTP28434.1"/>
    </source>
</evidence>
<dbReference type="PANTHER" id="PTHR43355">
    <property type="entry name" value="FLAVIN REDUCTASE (NADPH)"/>
    <property type="match status" value="1"/>
</dbReference>
<dbReference type="RefSeq" id="WP_071866438.1">
    <property type="nucleotide sequence ID" value="NZ_BJWA01000010.1"/>
</dbReference>
<dbReference type="Gene3D" id="3.40.50.720">
    <property type="entry name" value="NAD(P)-binding Rossmann-like Domain"/>
    <property type="match status" value="1"/>
</dbReference>
<dbReference type="EMBL" id="BJWA01000010">
    <property type="protein sequence ID" value="GEL80487.1"/>
    <property type="molecule type" value="Genomic_DNA"/>
</dbReference>
<dbReference type="Proteomes" id="UP000321175">
    <property type="component" value="Unassembled WGS sequence"/>
</dbReference>
<keyword evidence="5" id="KW-1185">Reference proteome</keyword>
<evidence type="ECO:0000313" key="5">
    <source>
        <dbReference type="Proteomes" id="UP000321175"/>
    </source>
</evidence>
<reference evidence="3 4" key="1">
    <citation type="submission" date="2017-05" db="EMBL/GenBank/DDBJ databases">
        <title>The Genome Sequence of Enterococcus mundtii 6B1_DIV0119.</title>
        <authorList>
            <consortium name="The Broad Institute Genomics Platform"/>
            <consortium name="The Broad Institute Genomic Center for Infectious Diseases"/>
            <person name="Earl A."/>
            <person name="Manson A."/>
            <person name="Schwartman J."/>
            <person name="Gilmore M."/>
            <person name="Abouelleil A."/>
            <person name="Cao P."/>
            <person name="Chapman S."/>
            <person name="Cusick C."/>
            <person name="Shea T."/>
            <person name="Young S."/>
            <person name="Neafsey D."/>
            <person name="Nusbaum C."/>
            <person name="Birren B."/>
        </authorList>
    </citation>
    <scope>NUCLEOTIDE SEQUENCE [LARGE SCALE GENOMIC DNA]</scope>
    <source>
        <strain evidence="3 4">6B1_DIV0119</strain>
    </source>
</reference>
<organism evidence="3 4">
    <name type="scientific">Enterococcus mundtii</name>
    <dbReference type="NCBI Taxonomy" id="53346"/>
    <lineage>
        <taxon>Bacteria</taxon>
        <taxon>Bacillati</taxon>
        <taxon>Bacillota</taxon>
        <taxon>Bacilli</taxon>
        <taxon>Lactobacillales</taxon>
        <taxon>Enterococcaceae</taxon>
        <taxon>Enterococcus</taxon>
    </lineage>
</organism>
<gene>
    <name evidence="3" type="ORF">A5802_002176</name>
    <name evidence="2" type="ORF">EMU01_16310</name>
</gene>
<dbReference type="Proteomes" id="UP000195024">
    <property type="component" value="Unassembled WGS sequence"/>
</dbReference>
<evidence type="ECO:0000313" key="2">
    <source>
        <dbReference type="EMBL" id="GEL80487.1"/>
    </source>
</evidence>
<proteinExistence type="predicted"/>
<accession>A0A1L8V170</accession>
<sequence length="210" mass="23848">MKKNVLILGASAPIARYSYEFLKNDPTVNVTLFLRNPDKVFDKERSIIGDATNLDDLVHAMKGIDIVYSCLGPYNMVLLAKHVIEAMNQNKIKRVYWMATLGIYGEVDFNDEEAIAELGDYRDPDTYLGDQRIAADLIENSHLDFTIIRPNWLTDKEIIEDIRIENRNGKSLIGEISRQTVGKYLATLINEPTTHMYDSIALTAKGKIHE</sequence>
<dbReference type="Pfam" id="PF13460">
    <property type="entry name" value="NAD_binding_10"/>
    <property type="match status" value="1"/>
</dbReference>
<evidence type="ECO:0000259" key="1">
    <source>
        <dbReference type="Pfam" id="PF13460"/>
    </source>
</evidence>
<dbReference type="AlphaFoldDB" id="A0A1L8V170"/>
<dbReference type="GeneID" id="61000386"/>
<dbReference type="EMBL" id="NGMS01000001">
    <property type="protein sequence ID" value="OTP28434.1"/>
    <property type="molecule type" value="Genomic_DNA"/>
</dbReference>
<dbReference type="InterPro" id="IPR051606">
    <property type="entry name" value="Polyketide_Oxido-like"/>
</dbReference>
<comment type="caution">
    <text evidence="3">The sequence shown here is derived from an EMBL/GenBank/DDBJ whole genome shotgun (WGS) entry which is preliminary data.</text>
</comment>
<reference evidence="2 5" key="2">
    <citation type="submission" date="2019-07" db="EMBL/GenBank/DDBJ databases">
        <title>Whole genome shotgun sequence of Enterococcus mundtii NBRC 100490.</title>
        <authorList>
            <person name="Hosoyama A."/>
            <person name="Uohara A."/>
            <person name="Ohji S."/>
            <person name="Ichikawa N."/>
        </authorList>
    </citation>
    <scope>NUCLEOTIDE SEQUENCE [LARGE SCALE GENOMIC DNA]</scope>
    <source>
        <strain evidence="2 5">NBRC 100490</strain>
    </source>
</reference>
<dbReference type="PANTHER" id="PTHR43355:SF2">
    <property type="entry name" value="FLAVIN REDUCTASE (NADPH)"/>
    <property type="match status" value="1"/>
</dbReference>
<dbReference type="InterPro" id="IPR036291">
    <property type="entry name" value="NAD(P)-bd_dom_sf"/>
</dbReference>
<dbReference type="SUPFAM" id="SSF51735">
    <property type="entry name" value="NAD(P)-binding Rossmann-fold domains"/>
    <property type="match status" value="1"/>
</dbReference>
<dbReference type="GO" id="GO:0042602">
    <property type="term" value="F:riboflavin reductase (NADPH) activity"/>
    <property type="evidence" value="ECO:0007669"/>
    <property type="project" value="TreeGrafter"/>
</dbReference>
<name>A0A1L8V170_ENTMU</name>
<evidence type="ECO:0000313" key="4">
    <source>
        <dbReference type="Proteomes" id="UP000195024"/>
    </source>
</evidence>
<dbReference type="InterPro" id="IPR016040">
    <property type="entry name" value="NAD(P)-bd_dom"/>
</dbReference>
<dbReference type="GO" id="GO:0004074">
    <property type="term" value="F:biliverdin reductase [NAD(P)H] activity"/>
    <property type="evidence" value="ECO:0007669"/>
    <property type="project" value="TreeGrafter"/>
</dbReference>
<protein>
    <submittedName>
        <fullName evidence="2">NAD-dependent dehydratase</fullName>
    </submittedName>
</protein>
<feature type="domain" description="NAD(P)-binding" evidence="1">
    <location>
        <begin position="9"/>
        <end position="192"/>
    </location>
</feature>